<organism evidence="4 5">
    <name type="scientific">Prosthecobacter dejongeii</name>
    <dbReference type="NCBI Taxonomy" id="48465"/>
    <lineage>
        <taxon>Bacteria</taxon>
        <taxon>Pseudomonadati</taxon>
        <taxon>Verrucomicrobiota</taxon>
        <taxon>Verrucomicrobiia</taxon>
        <taxon>Verrucomicrobiales</taxon>
        <taxon>Verrucomicrobiaceae</taxon>
        <taxon>Prosthecobacter</taxon>
    </lineage>
</organism>
<sequence>MRIALLHYTLPPVIGGVERVIRDQAAALRILGHEVEMFNQTTQGDLAEFETVIVHNVFTMPFDLPWTERLRAMAADMPKVKWINWVHDVAAVNPFYAHLPWVQKDHEQLSWPVPGALNVTVSEARRQDYLKATGLPEKAVRVIPNGLDIAAILGLTPRIAGLRLGQRELVLVHPTRLIRRKNIELGLRVVACLRDGGCDVIYAITGAPDPHQGDGQIYHRELKALVAELDLAAHVLFLGEESPLSDEDVRSLYATADALFFPSVGEGFGLPLLEAVAHRLTVFCSDLSVHREVLGDGGLYFSAQSKADEISAQIVQWNQTAIVTHQRRHLWRRHDMVKICQEHLEPVL</sequence>
<comment type="caution">
    <text evidence="4">The sequence shown here is derived from an EMBL/GenBank/DDBJ whole genome shotgun (WGS) entry which is preliminary data.</text>
</comment>
<dbReference type="EMBL" id="JACHIF010000010">
    <property type="protein sequence ID" value="MBB5039740.1"/>
    <property type="molecule type" value="Genomic_DNA"/>
</dbReference>
<reference evidence="4 5" key="1">
    <citation type="submission" date="2020-08" db="EMBL/GenBank/DDBJ databases">
        <title>Genomic Encyclopedia of Type Strains, Phase IV (KMG-IV): sequencing the most valuable type-strain genomes for metagenomic binning, comparative biology and taxonomic classification.</title>
        <authorList>
            <person name="Goeker M."/>
        </authorList>
    </citation>
    <scope>NUCLEOTIDE SEQUENCE [LARGE SCALE GENOMIC DNA]</scope>
    <source>
        <strain evidence="4 5">DSM 12251</strain>
    </source>
</reference>
<dbReference type="InterPro" id="IPR001296">
    <property type="entry name" value="Glyco_trans_1"/>
</dbReference>
<dbReference type="GO" id="GO:0016757">
    <property type="term" value="F:glycosyltransferase activity"/>
    <property type="evidence" value="ECO:0007669"/>
    <property type="project" value="InterPro"/>
</dbReference>
<dbReference type="AlphaFoldDB" id="A0A7W8DRX4"/>
<keyword evidence="1 4" id="KW-0808">Transferase</keyword>
<dbReference type="Pfam" id="PF13439">
    <property type="entry name" value="Glyco_transf_4"/>
    <property type="match status" value="1"/>
</dbReference>
<name>A0A7W8DRX4_9BACT</name>
<evidence type="ECO:0000259" key="3">
    <source>
        <dbReference type="Pfam" id="PF13439"/>
    </source>
</evidence>
<dbReference type="SUPFAM" id="SSF53756">
    <property type="entry name" value="UDP-Glycosyltransferase/glycogen phosphorylase"/>
    <property type="match status" value="1"/>
</dbReference>
<dbReference type="Gene3D" id="3.40.50.2000">
    <property type="entry name" value="Glycogen Phosphorylase B"/>
    <property type="match status" value="2"/>
</dbReference>
<feature type="domain" description="Glycosyl transferase family 1" evidence="2">
    <location>
        <begin position="166"/>
        <end position="317"/>
    </location>
</feature>
<dbReference type="RefSeq" id="WP_184211811.1">
    <property type="nucleotide sequence ID" value="NZ_JACHIF010000010.1"/>
</dbReference>
<evidence type="ECO:0000259" key="2">
    <source>
        <dbReference type="Pfam" id="PF00534"/>
    </source>
</evidence>
<dbReference type="InterPro" id="IPR028098">
    <property type="entry name" value="Glyco_trans_4-like_N"/>
</dbReference>
<accession>A0A7W8DRX4</accession>
<gene>
    <name evidence="4" type="ORF">HNQ64_004018</name>
</gene>
<evidence type="ECO:0000313" key="5">
    <source>
        <dbReference type="Proteomes" id="UP000534294"/>
    </source>
</evidence>
<dbReference type="PANTHER" id="PTHR46401:SF2">
    <property type="entry name" value="GLYCOSYLTRANSFERASE WBBK-RELATED"/>
    <property type="match status" value="1"/>
</dbReference>
<feature type="domain" description="Glycosyltransferase subfamily 4-like N-terminal" evidence="3">
    <location>
        <begin position="14"/>
        <end position="149"/>
    </location>
</feature>
<evidence type="ECO:0000256" key="1">
    <source>
        <dbReference type="ARBA" id="ARBA00022679"/>
    </source>
</evidence>
<dbReference type="Pfam" id="PF00534">
    <property type="entry name" value="Glycos_transf_1"/>
    <property type="match status" value="1"/>
</dbReference>
<protein>
    <submittedName>
        <fullName evidence="4">Glycosyltransferase involved in cell wall biosynthesis</fullName>
    </submittedName>
</protein>
<proteinExistence type="predicted"/>
<dbReference type="PANTHER" id="PTHR46401">
    <property type="entry name" value="GLYCOSYLTRANSFERASE WBBK-RELATED"/>
    <property type="match status" value="1"/>
</dbReference>
<keyword evidence="5" id="KW-1185">Reference proteome</keyword>
<dbReference type="Proteomes" id="UP000534294">
    <property type="component" value="Unassembled WGS sequence"/>
</dbReference>
<evidence type="ECO:0000313" key="4">
    <source>
        <dbReference type="EMBL" id="MBB5039740.1"/>
    </source>
</evidence>
<dbReference type="GO" id="GO:0009103">
    <property type="term" value="P:lipopolysaccharide biosynthetic process"/>
    <property type="evidence" value="ECO:0007669"/>
    <property type="project" value="TreeGrafter"/>
</dbReference>